<keyword evidence="2" id="KW-1185">Reference proteome</keyword>
<dbReference type="SUPFAM" id="SSF52833">
    <property type="entry name" value="Thioredoxin-like"/>
    <property type="match status" value="1"/>
</dbReference>
<dbReference type="Proteomes" id="UP000590442">
    <property type="component" value="Unassembled WGS sequence"/>
</dbReference>
<dbReference type="InterPro" id="IPR036249">
    <property type="entry name" value="Thioredoxin-like_sf"/>
</dbReference>
<dbReference type="Gene3D" id="3.40.30.10">
    <property type="entry name" value="Glutaredoxin"/>
    <property type="match status" value="1"/>
</dbReference>
<gene>
    <name evidence="1" type="ORF">GGR42_000055</name>
</gene>
<dbReference type="RefSeq" id="WP_167959378.1">
    <property type="nucleotide sequence ID" value="NZ_JAATJJ010000001.1"/>
</dbReference>
<reference evidence="1 2" key="1">
    <citation type="submission" date="2020-03" db="EMBL/GenBank/DDBJ databases">
        <title>Genomic Encyclopedia of Type Strains, Phase IV (KMG-IV): sequencing the most valuable type-strain genomes for metagenomic binning, comparative biology and taxonomic classification.</title>
        <authorList>
            <person name="Goeker M."/>
        </authorList>
    </citation>
    <scope>NUCLEOTIDE SEQUENCE [LARGE SCALE GENOMIC DNA]</scope>
    <source>
        <strain evidence="1 2">DSM 29762</strain>
    </source>
</reference>
<dbReference type="AlphaFoldDB" id="A0A846QTB6"/>
<protein>
    <submittedName>
        <fullName evidence="1">Peroxiredoxin</fullName>
    </submittedName>
</protein>
<evidence type="ECO:0000313" key="1">
    <source>
        <dbReference type="EMBL" id="NJB69593.1"/>
    </source>
</evidence>
<proteinExistence type="predicted"/>
<organism evidence="1 2">
    <name type="scientific">Saonia flava</name>
    <dbReference type="NCBI Taxonomy" id="523696"/>
    <lineage>
        <taxon>Bacteria</taxon>
        <taxon>Pseudomonadati</taxon>
        <taxon>Bacteroidota</taxon>
        <taxon>Flavobacteriia</taxon>
        <taxon>Flavobacteriales</taxon>
        <taxon>Flavobacteriaceae</taxon>
        <taxon>Saonia</taxon>
    </lineage>
</organism>
<dbReference type="EMBL" id="JAATJJ010000001">
    <property type="protein sequence ID" value="NJB69593.1"/>
    <property type="molecule type" value="Genomic_DNA"/>
</dbReference>
<name>A0A846QTB6_9FLAO</name>
<dbReference type="PROSITE" id="PS51257">
    <property type="entry name" value="PROKAR_LIPOPROTEIN"/>
    <property type="match status" value="1"/>
</dbReference>
<accession>A0A846QTB6</accession>
<sequence length="460" mass="53770">MDKFLPFLCTFLLIGCSSVEKKSTSTVYFAGEIVNPTSNYVVLYKDDVVVDSAKLDSQNRFSFKLDSVNEGLHHFNHAPELQYVYFEKGDSILARLNTSDFDESLAFSGQGEEINNFLIDMFLTQEQEVHFIHSLYKLEPEVFSKKIDSLRNEKKEGLLDLQASVDLSSNAIEMAQASIDYNYYTFKEKYPFYHKRKAGEDRFHNLSENFYDYRKNISFNNKNLTYFRPYYDFMKFHYGNLSFNDCSHKCAVENGIVKNNLHFYQHKLKLIDSCVKQKDLRDNLFRNVAVDYLLKNDVEINNDSFIASFHKFSAHNKHIAEIDALYKNIKQIQPNKEIPDITLYNTNGQQVQLKDIASRNKVVFYFWSGTQKKHFDNITEHITKLNSKYLDYEFVGINVKTDNKIWMNMLDSKGLDLSKQYRAEDYTKIAHTMIVFDPNKAFIAQDGHIVDAFANLYTSF</sequence>
<evidence type="ECO:0000313" key="2">
    <source>
        <dbReference type="Proteomes" id="UP000590442"/>
    </source>
</evidence>
<comment type="caution">
    <text evidence="1">The sequence shown here is derived from an EMBL/GenBank/DDBJ whole genome shotgun (WGS) entry which is preliminary data.</text>
</comment>